<keyword evidence="10" id="KW-1185">Reference proteome</keyword>
<feature type="transmembrane region" description="Helical" evidence="6">
    <location>
        <begin position="895"/>
        <end position="923"/>
    </location>
</feature>
<proteinExistence type="predicted"/>
<feature type="transmembrane region" description="Helical" evidence="6">
    <location>
        <begin position="856"/>
        <end position="875"/>
    </location>
</feature>
<comment type="caution">
    <text evidence="9">The sequence shown here is derived from an EMBL/GenBank/DDBJ whole genome shotgun (WGS) entry which is preliminary data.</text>
</comment>
<accession>A0A6N8HA90</accession>
<dbReference type="AlphaFoldDB" id="A0A6N8HA90"/>
<evidence type="ECO:0000256" key="1">
    <source>
        <dbReference type="ARBA" id="ARBA00004141"/>
    </source>
</evidence>
<name>A0A6N8HA90_9FLAO</name>
<organism evidence="9 10">
    <name type="scientific">Flavobacterium rakeshii</name>
    <dbReference type="NCBI Taxonomy" id="1038845"/>
    <lineage>
        <taxon>Bacteria</taxon>
        <taxon>Pseudomonadati</taxon>
        <taxon>Bacteroidota</taxon>
        <taxon>Flavobacteriia</taxon>
        <taxon>Flavobacteriales</taxon>
        <taxon>Flavobacteriaceae</taxon>
        <taxon>Flavobacterium</taxon>
    </lineage>
</organism>
<evidence type="ECO:0000259" key="8">
    <source>
        <dbReference type="Pfam" id="PF05140"/>
    </source>
</evidence>
<evidence type="ECO:0000256" key="3">
    <source>
        <dbReference type="ARBA" id="ARBA00022748"/>
    </source>
</evidence>
<gene>
    <name evidence="9" type="ORF">GN157_02080</name>
</gene>
<keyword evidence="4 6" id="KW-1133">Transmembrane helix</keyword>
<feature type="transmembrane region" description="Helical" evidence="6">
    <location>
        <begin position="438"/>
        <end position="459"/>
    </location>
</feature>
<evidence type="ECO:0000256" key="4">
    <source>
        <dbReference type="ARBA" id="ARBA00022989"/>
    </source>
</evidence>
<dbReference type="GO" id="GO:0020037">
    <property type="term" value="F:heme binding"/>
    <property type="evidence" value="ECO:0007669"/>
    <property type="project" value="InterPro"/>
</dbReference>
<dbReference type="Pfam" id="PF01578">
    <property type="entry name" value="Cytochrom_C_asm"/>
    <property type="match status" value="1"/>
</dbReference>
<feature type="transmembrane region" description="Helical" evidence="6">
    <location>
        <begin position="943"/>
        <end position="962"/>
    </location>
</feature>
<keyword evidence="5 6" id="KW-0472">Membrane</keyword>
<evidence type="ECO:0000256" key="2">
    <source>
        <dbReference type="ARBA" id="ARBA00022692"/>
    </source>
</evidence>
<dbReference type="Pfam" id="PF05140">
    <property type="entry name" value="ResB"/>
    <property type="match status" value="1"/>
</dbReference>
<dbReference type="InterPro" id="IPR002541">
    <property type="entry name" value="Cyt_c_assembly"/>
</dbReference>
<feature type="transmembrane region" description="Helical" evidence="6">
    <location>
        <begin position="751"/>
        <end position="770"/>
    </location>
</feature>
<dbReference type="GO" id="GO:0017004">
    <property type="term" value="P:cytochrome complex assembly"/>
    <property type="evidence" value="ECO:0007669"/>
    <property type="project" value="UniProtKB-KW"/>
</dbReference>
<feature type="transmembrane region" description="Helical" evidence="6">
    <location>
        <begin position="1007"/>
        <end position="1027"/>
    </location>
</feature>
<dbReference type="OrthoDB" id="9814290at2"/>
<dbReference type="Proteomes" id="UP000433945">
    <property type="component" value="Unassembled WGS sequence"/>
</dbReference>
<feature type="transmembrane region" description="Helical" evidence="6">
    <location>
        <begin position="782"/>
        <end position="804"/>
    </location>
</feature>
<evidence type="ECO:0000313" key="9">
    <source>
        <dbReference type="EMBL" id="MUV02485.1"/>
    </source>
</evidence>
<sequence length="1073" mass="122704">MDKVISFLSSTRLMAVLFIVFALAMGIGTFIEDAYNTETARLYIYNAKWFEAIMLIFVINFIGNIKRYQLHKKEKWATLLLHLSFIFIILGAGITRYISYEGMMPIREGATESHFYSDKTYLTVMVDGEYQGEMRRRTFEKHLLMTPEGDKPWFIGMLGSNHFTMNEEFNGIPFTIEYKDYILGAKDTIVEDKDGVNYIKMVEAGDGGRHEHYLKEGEVQSIHNILYAFNKPTQGAVNITSVNDVYMLQSSFGGDFMRMADRMEGTVYADSIQPLMFRSLYNVGGSRFVFPEAPIKGKMVYKSNEDYKTKEDGALTIVVKNEGVEKEVTLVGGAKKMGVPQSIKIGSLEYTFIYGSKTYELPFSVKLNDFIADKYPGTESSYSAFESKVTVIDEEENNTFDARIFMNNILDYRGYRFFQAGFDPDELGTNLSVNHDFWGTWISYIGYFLLYIGLMVILGDKNTRFGDLRLKLKKIKAKKAKLITVLVLFIGLSGYSQHIHDKPTEKQLDSIIEKYKVSKEHAAKFSRIIIQDAGGRMKPVNTFASELLRKVSKSDTYKDMNADQVFISITHLPEVWYNVPIIALRRGNDSLRIVAGVDKKAEYASLADFFDNQGNYKLSHTLERAYREPVPNQFDTDYMEIDKKINLLYSALSGSILKVFPVPNDPNNKWVSYLEASEIQNEDLQKIKNILPYYAQSLEAAAEKNDYTMPNSLIEGLINYQHKFGGEVMPADKRVEAEIFYNKYDIFKKLYRYYMLAGLLMMLLAVVKIFNPYKWTVKSLKVLNVLIAVLFLLHTAGLIARWYISGHAPWSNAYESVIFVGWSTMFFGLAFGFGFRPLLVNWTFKGMFKISEENKSELTVAGSAFVAAMILWVAHQSWTDPQIGNLVPVLNSYWLMIHVAVIVGSYGPFTLGMILGLISLLLIIFTNSKNKQKMDLNIKEITYVNEMVLTLGLVMLTIGNFLGGQWANESWGRYWGWDPKETWALVSIMVYAFVIHMRFVPKLRGTWIFNFFSILAYASVLMTYFGVNFYLTGLHSYASGEVRTPAYFFWMALGALIIGAISFVQYKKHYSKK</sequence>
<evidence type="ECO:0000256" key="5">
    <source>
        <dbReference type="ARBA" id="ARBA00023136"/>
    </source>
</evidence>
<evidence type="ECO:0000313" key="10">
    <source>
        <dbReference type="Proteomes" id="UP000433945"/>
    </source>
</evidence>
<feature type="transmembrane region" description="Helical" evidence="6">
    <location>
        <begin position="1047"/>
        <end position="1066"/>
    </location>
</feature>
<dbReference type="InterPro" id="IPR007816">
    <property type="entry name" value="ResB-like_domain"/>
</dbReference>
<feature type="transmembrane region" description="Helical" evidence="6">
    <location>
        <begin position="12"/>
        <end position="31"/>
    </location>
</feature>
<evidence type="ECO:0000256" key="6">
    <source>
        <dbReference type="SAM" id="Phobius"/>
    </source>
</evidence>
<feature type="transmembrane region" description="Helical" evidence="6">
    <location>
        <begin position="982"/>
        <end position="1000"/>
    </location>
</feature>
<dbReference type="EMBL" id="WOWP01000010">
    <property type="protein sequence ID" value="MUV02485.1"/>
    <property type="molecule type" value="Genomic_DNA"/>
</dbReference>
<feature type="domain" description="Cytochrome c assembly protein" evidence="7">
    <location>
        <begin position="810"/>
        <end position="1035"/>
    </location>
</feature>
<feature type="transmembrane region" description="Helical" evidence="6">
    <location>
        <begin position="43"/>
        <end position="65"/>
    </location>
</feature>
<dbReference type="RefSeq" id="WP_157481475.1">
    <property type="nucleotide sequence ID" value="NZ_WOWP01000010.1"/>
</dbReference>
<keyword evidence="2 6" id="KW-0812">Transmembrane</keyword>
<dbReference type="InterPro" id="IPR045062">
    <property type="entry name" value="Cyt_c_biogenesis_CcsA/CcmC"/>
</dbReference>
<feature type="transmembrane region" description="Helical" evidence="6">
    <location>
        <begin position="816"/>
        <end position="835"/>
    </location>
</feature>
<feature type="transmembrane region" description="Helical" evidence="6">
    <location>
        <begin position="480"/>
        <end position="496"/>
    </location>
</feature>
<reference evidence="9 10" key="1">
    <citation type="submission" date="2019-12" db="EMBL/GenBank/DDBJ databases">
        <authorList>
            <person name="Sun J.-Q."/>
        </authorList>
    </citation>
    <scope>NUCLEOTIDE SEQUENCE [LARGE SCALE GENOMIC DNA]</scope>
    <source>
        <strain evidence="9 10">JCM 17928</strain>
    </source>
</reference>
<evidence type="ECO:0000259" key="7">
    <source>
        <dbReference type="Pfam" id="PF01578"/>
    </source>
</evidence>
<dbReference type="PANTHER" id="PTHR30071:SF1">
    <property type="entry name" value="CYTOCHROME B_B6 PROTEIN-RELATED"/>
    <property type="match status" value="1"/>
</dbReference>
<dbReference type="GO" id="GO:0005886">
    <property type="term" value="C:plasma membrane"/>
    <property type="evidence" value="ECO:0007669"/>
    <property type="project" value="TreeGrafter"/>
</dbReference>
<keyword evidence="3" id="KW-0201">Cytochrome c-type biogenesis</keyword>
<dbReference type="PANTHER" id="PTHR30071">
    <property type="entry name" value="HEME EXPORTER PROTEIN C"/>
    <property type="match status" value="1"/>
</dbReference>
<protein>
    <submittedName>
        <fullName evidence="9">Cytochrome C biogenesis protein</fullName>
    </submittedName>
</protein>
<comment type="subcellular location">
    <subcellularLocation>
        <location evidence="1">Membrane</location>
        <topology evidence="1">Multi-pass membrane protein</topology>
    </subcellularLocation>
</comment>
<feature type="transmembrane region" description="Helical" evidence="6">
    <location>
        <begin position="77"/>
        <end position="98"/>
    </location>
</feature>
<feature type="domain" description="ResB-like" evidence="8">
    <location>
        <begin position="351"/>
        <end position="426"/>
    </location>
</feature>